<organism evidence="6 7">
    <name type="scientific">Knoellia sinensis KCTC 19936</name>
    <dbReference type="NCBI Taxonomy" id="1385520"/>
    <lineage>
        <taxon>Bacteria</taxon>
        <taxon>Bacillati</taxon>
        <taxon>Actinomycetota</taxon>
        <taxon>Actinomycetes</taxon>
        <taxon>Micrococcales</taxon>
        <taxon>Intrasporangiaceae</taxon>
        <taxon>Knoellia</taxon>
    </lineage>
</organism>
<comment type="caution">
    <text evidence="6">The sequence shown here is derived from an EMBL/GenBank/DDBJ whole genome shotgun (WGS) entry which is preliminary data.</text>
</comment>
<feature type="short sequence motif" description="GXSXG" evidence="4">
    <location>
        <begin position="38"/>
        <end position="42"/>
    </location>
</feature>
<dbReference type="GO" id="GO:0016042">
    <property type="term" value="P:lipid catabolic process"/>
    <property type="evidence" value="ECO:0007669"/>
    <property type="project" value="UniProtKB-UniRule"/>
</dbReference>
<evidence type="ECO:0000313" key="7">
    <source>
        <dbReference type="Proteomes" id="UP000030002"/>
    </source>
</evidence>
<dbReference type="Gene3D" id="3.40.1090.10">
    <property type="entry name" value="Cytosolic phospholipase A2 catalytic domain"/>
    <property type="match status" value="2"/>
</dbReference>
<dbReference type="AlphaFoldDB" id="A0A0A0J6Y5"/>
<protein>
    <submittedName>
        <fullName evidence="6">Patatin</fullName>
    </submittedName>
</protein>
<dbReference type="GO" id="GO:0016787">
    <property type="term" value="F:hydrolase activity"/>
    <property type="evidence" value="ECO:0007669"/>
    <property type="project" value="UniProtKB-UniRule"/>
</dbReference>
<proteinExistence type="predicted"/>
<feature type="domain" description="PNPLA" evidence="5">
    <location>
        <begin position="7"/>
        <end position="177"/>
    </location>
</feature>
<keyword evidence="7" id="KW-1185">Reference proteome</keyword>
<feature type="short sequence motif" description="DGA/G" evidence="4">
    <location>
        <begin position="164"/>
        <end position="166"/>
    </location>
</feature>
<feature type="active site" description="Nucleophile" evidence="4">
    <location>
        <position position="40"/>
    </location>
</feature>
<dbReference type="EMBL" id="AVPJ01000012">
    <property type="protein sequence ID" value="KGN31366.1"/>
    <property type="molecule type" value="Genomic_DNA"/>
</dbReference>
<keyword evidence="3 4" id="KW-0443">Lipid metabolism</keyword>
<sequence length="273" mass="28949">MAMTTAFVLGGGGVLGTTQVGMLRALAEKGVRPDLVVGTSIGALNGVFVAADPSVDGIRALGEVWEAVGASGVFLENPMRSAARLARFRTHLLSSAPLRDIVDTHLPVDTFEQLAVEFQCVAACIETAGSGWFSSGDLVDPVVASCTVPGLFPPVEIDGWHYLDGGLVHSIPVGRAVDLGADRIFVLQVGRVEQPLAPPRRPWEVGVVAFEIARRHRYVHEMESIPEGVEVHVLPSGAPETPSVALGYGRTSRLRARTTQAYAASTAYLDDLT</sequence>
<dbReference type="PANTHER" id="PTHR14226:SF57">
    <property type="entry name" value="BLR7027 PROTEIN"/>
    <property type="match status" value="1"/>
</dbReference>
<evidence type="ECO:0000256" key="3">
    <source>
        <dbReference type="ARBA" id="ARBA00023098"/>
    </source>
</evidence>
<dbReference type="Proteomes" id="UP000030002">
    <property type="component" value="Unassembled WGS sequence"/>
</dbReference>
<dbReference type="Pfam" id="PF01734">
    <property type="entry name" value="Patatin"/>
    <property type="match status" value="1"/>
</dbReference>
<evidence type="ECO:0000256" key="4">
    <source>
        <dbReference type="PROSITE-ProRule" id="PRU01161"/>
    </source>
</evidence>
<dbReference type="InterPro" id="IPR050301">
    <property type="entry name" value="NTE"/>
</dbReference>
<dbReference type="eggNOG" id="COG1752">
    <property type="taxonomic scope" value="Bacteria"/>
</dbReference>
<evidence type="ECO:0000256" key="2">
    <source>
        <dbReference type="ARBA" id="ARBA00022963"/>
    </source>
</evidence>
<dbReference type="PROSITE" id="PS51635">
    <property type="entry name" value="PNPLA"/>
    <property type="match status" value="1"/>
</dbReference>
<keyword evidence="1 4" id="KW-0378">Hydrolase</keyword>
<dbReference type="SUPFAM" id="SSF52151">
    <property type="entry name" value="FabD/lysophospholipase-like"/>
    <property type="match status" value="1"/>
</dbReference>
<dbReference type="OrthoDB" id="4080114at2"/>
<evidence type="ECO:0000313" key="6">
    <source>
        <dbReference type="EMBL" id="KGN31366.1"/>
    </source>
</evidence>
<dbReference type="PANTHER" id="PTHR14226">
    <property type="entry name" value="NEUROPATHY TARGET ESTERASE/SWISS CHEESE D.MELANOGASTER"/>
    <property type="match status" value="1"/>
</dbReference>
<accession>A0A0A0J6Y5</accession>
<gene>
    <name evidence="6" type="ORF">N802_04550</name>
</gene>
<dbReference type="STRING" id="1385520.N802_04550"/>
<reference evidence="6 7" key="1">
    <citation type="submission" date="2013-08" db="EMBL/GenBank/DDBJ databases">
        <title>The genome sequence of Knoellia sinensis.</title>
        <authorList>
            <person name="Zhu W."/>
            <person name="Wang G."/>
        </authorList>
    </citation>
    <scope>NUCLEOTIDE SEQUENCE [LARGE SCALE GENOMIC DNA]</scope>
    <source>
        <strain evidence="6 7">KCTC 19936</strain>
    </source>
</reference>
<keyword evidence="2 4" id="KW-0442">Lipid degradation</keyword>
<feature type="active site" description="Proton acceptor" evidence="4">
    <location>
        <position position="164"/>
    </location>
</feature>
<evidence type="ECO:0000259" key="5">
    <source>
        <dbReference type="PROSITE" id="PS51635"/>
    </source>
</evidence>
<dbReference type="InterPro" id="IPR016035">
    <property type="entry name" value="Acyl_Trfase/lysoPLipase"/>
</dbReference>
<dbReference type="InterPro" id="IPR002641">
    <property type="entry name" value="PNPLA_dom"/>
</dbReference>
<name>A0A0A0J6Y5_9MICO</name>
<evidence type="ECO:0000256" key="1">
    <source>
        <dbReference type="ARBA" id="ARBA00022801"/>
    </source>
</evidence>
<feature type="short sequence motif" description="GXGXXG" evidence="4">
    <location>
        <begin position="11"/>
        <end position="16"/>
    </location>
</feature>